<evidence type="ECO:0000256" key="7">
    <source>
        <dbReference type="ARBA" id="ARBA00022702"/>
    </source>
</evidence>
<dbReference type="Pfam" id="PF00019">
    <property type="entry name" value="TGF_beta"/>
    <property type="match status" value="1"/>
</dbReference>
<dbReference type="Proteomes" id="UP001176940">
    <property type="component" value="Unassembled WGS sequence"/>
</dbReference>
<dbReference type="EMBL" id="CAUEEQ010011103">
    <property type="protein sequence ID" value="CAJ0935028.1"/>
    <property type="molecule type" value="Genomic_DNA"/>
</dbReference>
<evidence type="ECO:0000256" key="14">
    <source>
        <dbReference type="SAM" id="SignalP"/>
    </source>
</evidence>
<evidence type="ECO:0000256" key="5">
    <source>
        <dbReference type="ARBA" id="ARBA00022525"/>
    </source>
</evidence>
<evidence type="ECO:0000256" key="10">
    <source>
        <dbReference type="ARBA" id="ARBA00023157"/>
    </source>
</evidence>
<dbReference type="PROSITE" id="PS51362">
    <property type="entry name" value="TGF_BETA_2"/>
    <property type="match status" value="1"/>
</dbReference>
<feature type="signal peptide" evidence="14">
    <location>
        <begin position="1"/>
        <end position="19"/>
    </location>
</feature>
<evidence type="ECO:0000256" key="6">
    <source>
        <dbReference type="ARBA" id="ARBA00022685"/>
    </source>
</evidence>
<dbReference type="InterPro" id="IPR001839">
    <property type="entry name" value="TGF-b_C"/>
</dbReference>
<dbReference type="CDD" id="cd13754">
    <property type="entry name" value="TGF_beta_INHA"/>
    <property type="match status" value="1"/>
</dbReference>
<dbReference type="PANTHER" id="PTHR11848:SF117">
    <property type="entry name" value="INHIBIN ALPHA CHAIN"/>
    <property type="match status" value="1"/>
</dbReference>
<keyword evidence="5" id="KW-0964">Secreted</keyword>
<comment type="similarity">
    <text evidence="3 12">Belongs to the TGF-beta family.</text>
</comment>
<comment type="function">
    <text evidence="1">Inhibins and activins inhibit and activate, respectively, the secretion of follitropin by the pituitary gland. Inhibins/activins are involved in regulating a number of diverse functions such as hypothalamic and pituitary hormone secretion, gonadal hormone secretion, germ cell development and maturation, erythroid differentiation, insulin secretion, nerve cell survival, embryonic axial development or bone growth, depending on their subunit composition. Inhibins appear to oppose the functions of activins.</text>
</comment>
<protein>
    <recommendedName>
        <fullName evidence="4">Inhibin alpha chain</fullName>
    </recommendedName>
</protein>
<evidence type="ECO:0000313" key="17">
    <source>
        <dbReference type="Proteomes" id="UP001176940"/>
    </source>
</evidence>
<proteinExistence type="inferred from homology"/>
<dbReference type="SMART" id="SM00204">
    <property type="entry name" value="TGFB"/>
    <property type="match status" value="1"/>
</dbReference>
<dbReference type="PANTHER" id="PTHR11848">
    <property type="entry name" value="TGF-BETA FAMILY"/>
    <property type="match status" value="1"/>
</dbReference>
<dbReference type="InterPro" id="IPR015615">
    <property type="entry name" value="TGF-beta-rel"/>
</dbReference>
<evidence type="ECO:0000256" key="4">
    <source>
        <dbReference type="ARBA" id="ARBA00019280"/>
    </source>
</evidence>
<feature type="domain" description="TGF-beta family profile" evidence="15">
    <location>
        <begin position="279"/>
        <end position="395"/>
    </location>
</feature>
<evidence type="ECO:0000256" key="8">
    <source>
        <dbReference type="ARBA" id="ARBA00022729"/>
    </source>
</evidence>
<keyword evidence="11" id="KW-0325">Glycoprotein</keyword>
<evidence type="ECO:0000259" key="15">
    <source>
        <dbReference type="PROSITE" id="PS51362"/>
    </source>
</evidence>
<reference evidence="16" key="1">
    <citation type="submission" date="2023-07" db="EMBL/GenBank/DDBJ databases">
        <authorList>
            <person name="Stuckert A."/>
        </authorList>
    </citation>
    <scope>NUCLEOTIDE SEQUENCE</scope>
</reference>
<evidence type="ECO:0000313" key="16">
    <source>
        <dbReference type="EMBL" id="CAJ0935028.1"/>
    </source>
</evidence>
<organism evidence="16 17">
    <name type="scientific">Ranitomeya imitator</name>
    <name type="common">mimic poison frog</name>
    <dbReference type="NCBI Taxonomy" id="111125"/>
    <lineage>
        <taxon>Eukaryota</taxon>
        <taxon>Metazoa</taxon>
        <taxon>Chordata</taxon>
        <taxon>Craniata</taxon>
        <taxon>Vertebrata</taxon>
        <taxon>Euteleostomi</taxon>
        <taxon>Amphibia</taxon>
        <taxon>Batrachia</taxon>
        <taxon>Anura</taxon>
        <taxon>Neobatrachia</taxon>
        <taxon>Hyloidea</taxon>
        <taxon>Dendrobatidae</taxon>
        <taxon>Dendrobatinae</taxon>
        <taxon>Ranitomeya</taxon>
    </lineage>
</organism>
<feature type="compositionally biased region" description="Basic and acidic residues" evidence="13">
    <location>
        <begin position="180"/>
        <end position="190"/>
    </location>
</feature>
<dbReference type="InterPro" id="IPR017175">
    <property type="entry name" value="Inhibin_asu"/>
</dbReference>
<evidence type="ECO:0000256" key="13">
    <source>
        <dbReference type="SAM" id="MobiDB-lite"/>
    </source>
</evidence>
<keyword evidence="8 14" id="KW-0732">Signal</keyword>
<dbReference type="InterPro" id="IPR029034">
    <property type="entry name" value="Cystine-knot_cytokine"/>
</dbReference>
<keyword evidence="7" id="KW-0372">Hormone</keyword>
<comment type="subcellular location">
    <subcellularLocation>
        <location evidence="2">Secreted</location>
    </subcellularLocation>
</comment>
<accession>A0ABN9LCP6</accession>
<evidence type="ECO:0000256" key="3">
    <source>
        <dbReference type="ARBA" id="ARBA00006656"/>
    </source>
</evidence>
<gene>
    <name evidence="16" type="ORF">RIMI_LOCUS6214792</name>
</gene>
<evidence type="ECO:0000256" key="2">
    <source>
        <dbReference type="ARBA" id="ARBA00004613"/>
    </source>
</evidence>
<feature type="region of interest" description="Disordered" evidence="13">
    <location>
        <begin position="171"/>
        <end position="194"/>
    </location>
</feature>
<dbReference type="PIRSF" id="PIRSF037328">
    <property type="entry name" value="Inhibin_alpha_subunit"/>
    <property type="match status" value="1"/>
</dbReference>
<keyword evidence="17" id="KW-1185">Reference proteome</keyword>
<dbReference type="Gene3D" id="2.10.90.10">
    <property type="entry name" value="Cystine-knot cytokines"/>
    <property type="match status" value="1"/>
</dbReference>
<keyword evidence="9 12" id="KW-0339">Growth factor</keyword>
<evidence type="ECO:0000256" key="9">
    <source>
        <dbReference type="ARBA" id="ARBA00023030"/>
    </source>
</evidence>
<evidence type="ECO:0000256" key="11">
    <source>
        <dbReference type="ARBA" id="ARBA00023180"/>
    </source>
</evidence>
<feature type="region of interest" description="Disordered" evidence="13">
    <location>
        <begin position="43"/>
        <end position="62"/>
    </location>
</feature>
<evidence type="ECO:0000256" key="1">
    <source>
        <dbReference type="ARBA" id="ARBA00002588"/>
    </source>
</evidence>
<dbReference type="InterPro" id="IPR017948">
    <property type="entry name" value="TGFb_CS"/>
</dbReference>
<keyword evidence="6" id="KW-0165">Cleavage on pair of basic residues</keyword>
<name>A0ABN9LCP6_9NEOB</name>
<keyword evidence="10" id="KW-1015">Disulfide bond</keyword>
<dbReference type="PROSITE" id="PS00250">
    <property type="entry name" value="TGF_BETA_1"/>
    <property type="match status" value="1"/>
</dbReference>
<comment type="caution">
    <text evidence="16">The sequence shown here is derived from an EMBL/GenBank/DDBJ whole genome shotgun (WGS) entry which is preliminary data.</text>
</comment>
<evidence type="ECO:0000256" key="12">
    <source>
        <dbReference type="RuleBase" id="RU000354"/>
    </source>
</evidence>
<sequence length="395" mass="43702">MALVSVLYFAMMVTEISQGCEMPEADRQVILGKVKTRIVEALGSPPPTTASSIAPSPNPNGPIKLEERILRKRHSHTRRLGLEDMSQVILFPSSDILCETPSLDAPMAEDGNSFTYIFRPSPHILSRRVSSVQFWFFTGESPIANFTWYENMSTEDASVQTTEPPIMVTEVSSHESTTLGDDKVGEKEDSVSPVNSITKEETLHHVVDIQVLSQQKPVTVATSKVEKIDDWTVFHLAPAFLNYVTSSLFVLLVHCPTCPCSEQPEHTPFLMYSTHPSQRGRRSGVPWSPSALELLQRPPAPGADSTQCHRGSLNISFEELGWNQWIVHPGSFQFHYCHGTCSPNHGLSTALHWGNCCAALPSTMKPLRVTTTTDGGFSFRYETVPNLLTQDCACS</sequence>
<dbReference type="SUPFAM" id="SSF57501">
    <property type="entry name" value="Cystine-knot cytokines"/>
    <property type="match status" value="1"/>
</dbReference>
<feature type="chain" id="PRO_5047437083" description="Inhibin alpha chain" evidence="14">
    <location>
        <begin position="20"/>
        <end position="395"/>
    </location>
</feature>